<dbReference type="Gene3D" id="3.10.150.10">
    <property type="entry name" value="DNA Polymerase III, subunit A, domain 2"/>
    <property type="match status" value="1"/>
</dbReference>
<dbReference type="Proteomes" id="UP001152321">
    <property type="component" value="Unassembled WGS sequence"/>
</dbReference>
<keyword evidence="6 10" id="KW-0548">Nucleotidyltransferase</keyword>
<comment type="subcellular location">
    <subcellularLocation>
        <location evidence="1 10">Cytoplasm</location>
    </subcellularLocation>
</comment>
<evidence type="ECO:0000259" key="11">
    <source>
        <dbReference type="Pfam" id="PF00712"/>
    </source>
</evidence>
<accession>A0ABT6DEH8</accession>
<evidence type="ECO:0000256" key="8">
    <source>
        <dbReference type="ARBA" id="ARBA00022932"/>
    </source>
</evidence>
<feature type="domain" description="DNA polymerase III beta sliding clamp N-terminal" evidence="11">
    <location>
        <begin position="1"/>
        <end position="118"/>
    </location>
</feature>
<dbReference type="SMART" id="SM00480">
    <property type="entry name" value="POL3Bc"/>
    <property type="match status" value="1"/>
</dbReference>
<organism evidence="14 15">
    <name type="scientific">Bdellovibrio svalbardensis</name>
    <dbReference type="NCBI Taxonomy" id="2972972"/>
    <lineage>
        <taxon>Bacteria</taxon>
        <taxon>Pseudomonadati</taxon>
        <taxon>Bdellovibrionota</taxon>
        <taxon>Bdellovibrionia</taxon>
        <taxon>Bdellovibrionales</taxon>
        <taxon>Pseudobdellovibrionaceae</taxon>
        <taxon>Bdellovibrio</taxon>
    </lineage>
</organism>
<feature type="domain" description="DNA polymerase III beta sliding clamp C-terminal" evidence="13">
    <location>
        <begin position="248"/>
        <end position="367"/>
    </location>
</feature>
<comment type="similarity">
    <text evidence="2 10">Belongs to the beta sliding clamp family.</text>
</comment>
<protein>
    <recommendedName>
        <fullName evidence="3 10">Beta sliding clamp</fullName>
    </recommendedName>
</protein>
<keyword evidence="4 10" id="KW-0963">Cytoplasm</keyword>
<dbReference type="PANTHER" id="PTHR30478:SF0">
    <property type="entry name" value="BETA SLIDING CLAMP"/>
    <property type="match status" value="1"/>
</dbReference>
<dbReference type="InterPro" id="IPR022635">
    <property type="entry name" value="DNA_polIII_beta_C"/>
</dbReference>
<evidence type="ECO:0000259" key="13">
    <source>
        <dbReference type="Pfam" id="PF02768"/>
    </source>
</evidence>
<evidence type="ECO:0000313" key="15">
    <source>
        <dbReference type="Proteomes" id="UP001152321"/>
    </source>
</evidence>
<comment type="caution">
    <text evidence="14">The sequence shown here is derived from an EMBL/GenBank/DDBJ whole genome shotgun (WGS) entry which is preliminary data.</text>
</comment>
<evidence type="ECO:0000259" key="12">
    <source>
        <dbReference type="Pfam" id="PF02767"/>
    </source>
</evidence>
<evidence type="ECO:0000256" key="9">
    <source>
        <dbReference type="ARBA" id="ARBA00023125"/>
    </source>
</evidence>
<dbReference type="PIRSF" id="PIRSF000804">
    <property type="entry name" value="DNA_pol_III_b"/>
    <property type="match status" value="1"/>
</dbReference>
<dbReference type="InterPro" id="IPR022634">
    <property type="entry name" value="DNA_polIII_beta_N"/>
</dbReference>
<dbReference type="EMBL" id="JANRMI010000001">
    <property type="protein sequence ID" value="MDG0814929.1"/>
    <property type="molecule type" value="Genomic_DNA"/>
</dbReference>
<dbReference type="Pfam" id="PF02768">
    <property type="entry name" value="DNA_pol3_beta_3"/>
    <property type="match status" value="1"/>
</dbReference>
<keyword evidence="5 10" id="KW-0808">Transferase</keyword>
<evidence type="ECO:0000256" key="10">
    <source>
        <dbReference type="PIRNR" id="PIRNR000804"/>
    </source>
</evidence>
<keyword evidence="8 10" id="KW-0239">DNA-directed DNA polymerase</keyword>
<gene>
    <name evidence="14" type="primary">dnaN</name>
    <name evidence="14" type="ORF">NWE73_01050</name>
</gene>
<evidence type="ECO:0000256" key="7">
    <source>
        <dbReference type="ARBA" id="ARBA00022705"/>
    </source>
</evidence>
<proteinExistence type="inferred from homology"/>
<comment type="function">
    <text evidence="10">Confers DNA tethering and processivity to DNA polymerases and other proteins. Acts as a clamp, forming a ring around DNA (a reaction catalyzed by the clamp-loading complex) which diffuses in an ATP-independent manner freely and bidirectionally along dsDNA. Initially characterized for its ability to contact the catalytic subunit of DNA polymerase III (Pol III), a complex, multichain enzyme responsible for most of the replicative synthesis in bacteria; Pol III exhibits 3'-5' exonuclease proofreading activity. The beta chain is required for initiation of replication as well as for processivity of DNA replication.</text>
</comment>
<evidence type="ECO:0000313" key="14">
    <source>
        <dbReference type="EMBL" id="MDG0814929.1"/>
    </source>
</evidence>
<sequence>MKIEIDKRDLLSLIGKTQNIVEKRNTMPILINVLLEADQNLLKVFATDLEVSLTDQIKAQVHQPGKVAVSAKSLFEIAKELSEGPITLIKKENNWLEIKQGKYTSKIVGISAEEYPIFPTFNSQAFIKIDAQVLKEMIDKTIYSVSNDETRYHLNGVFFELNPQTGFKMVATDGHRMSLVSKASSEIKVTTTQGVIIPRKGLHEIKKILEGIDGQVEIAVEGSQFVLKHSSTILMIRLIEGKYPNYQQFIPQKLPQKVMINKEAFLTSLKRVSLLANQKSKAVHLNLTNGRMEISSNNPELGDAKEEIEVEYSGNEIKIGFNAKYITDILTSINNEKVDFELNDHLSPGLVRPHNDQSYTCVIMPMRI</sequence>
<comment type="subunit">
    <text evidence="10">Forms a ring-shaped head-to-tail homodimer around DNA.</text>
</comment>
<keyword evidence="7 10" id="KW-0235">DNA replication</keyword>
<keyword evidence="15" id="KW-1185">Reference proteome</keyword>
<dbReference type="PANTHER" id="PTHR30478">
    <property type="entry name" value="DNA POLYMERASE III SUBUNIT BETA"/>
    <property type="match status" value="1"/>
</dbReference>
<dbReference type="Pfam" id="PF02767">
    <property type="entry name" value="DNA_pol3_beta_2"/>
    <property type="match status" value="1"/>
</dbReference>
<reference evidence="14" key="1">
    <citation type="submission" date="2022-08" db="EMBL/GenBank/DDBJ databases">
        <title>Novel Bdellovibrio Species Isolated from Svalbard: Designation Bdellovibrio svalbardensis.</title>
        <authorList>
            <person name="Mitchell R.J."/>
            <person name="Choi S.Y."/>
        </authorList>
    </citation>
    <scope>NUCLEOTIDE SEQUENCE</scope>
    <source>
        <strain evidence="14">PAP01</strain>
    </source>
</reference>
<keyword evidence="9" id="KW-0238">DNA-binding</keyword>
<evidence type="ECO:0000256" key="2">
    <source>
        <dbReference type="ARBA" id="ARBA00010752"/>
    </source>
</evidence>
<evidence type="ECO:0000256" key="6">
    <source>
        <dbReference type="ARBA" id="ARBA00022695"/>
    </source>
</evidence>
<dbReference type="Pfam" id="PF00712">
    <property type="entry name" value="DNA_pol3_beta"/>
    <property type="match status" value="1"/>
</dbReference>
<feature type="domain" description="DNA polymerase III beta sliding clamp central" evidence="12">
    <location>
        <begin position="129"/>
        <end position="245"/>
    </location>
</feature>
<evidence type="ECO:0000256" key="5">
    <source>
        <dbReference type="ARBA" id="ARBA00022679"/>
    </source>
</evidence>
<dbReference type="NCBIfam" id="TIGR00663">
    <property type="entry name" value="dnan"/>
    <property type="match status" value="1"/>
</dbReference>
<evidence type="ECO:0000256" key="4">
    <source>
        <dbReference type="ARBA" id="ARBA00022490"/>
    </source>
</evidence>
<dbReference type="InterPro" id="IPR046938">
    <property type="entry name" value="DNA_clamp_sf"/>
</dbReference>
<name>A0ABT6DEH8_9BACT</name>
<dbReference type="CDD" id="cd00140">
    <property type="entry name" value="beta_clamp"/>
    <property type="match status" value="1"/>
</dbReference>
<evidence type="ECO:0000256" key="3">
    <source>
        <dbReference type="ARBA" id="ARBA00021035"/>
    </source>
</evidence>
<evidence type="ECO:0000256" key="1">
    <source>
        <dbReference type="ARBA" id="ARBA00004496"/>
    </source>
</evidence>
<dbReference type="InterPro" id="IPR001001">
    <property type="entry name" value="DNA_polIII_beta"/>
</dbReference>
<dbReference type="Gene3D" id="3.70.10.10">
    <property type="match status" value="1"/>
</dbReference>
<dbReference type="GO" id="GO:0003887">
    <property type="term" value="F:DNA-directed DNA polymerase activity"/>
    <property type="evidence" value="ECO:0007669"/>
    <property type="project" value="UniProtKB-EC"/>
</dbReference>
<dbReference type="SUPFAM" id="SSF55979">
    <property type="entry name" value="DNA clamp"/>
    <property type="match status" value="3"/>
</dbReference>
<dbReference type="InterPro" id="IPR022637">
    <property type="entry name" value="DNA_polIII_beta_cen"/>
</dbReference>
<dbReference type="RefSeq" id="WP_277576411.1">
    <property type="nucleotide sequence ID" value="NZ_JANRMI010000001.1"/>
</dbReference>